<proteinExistence type="predicted"/>
<accession>W1X822</accession>
<gene>
    <name evidence="1" type="ORF">Q604_UNBC17452G0001</name>
</gene>
<dbReference type="EMBL" id="AZMM01017452">
    <property type="protein sequence ID" value="ETJ26281.1"/>
    <property type="molecule type" value="Genomic_DNA"/>
</dbReference>
<organism evidence="1">
    <name type="scientific">human gut metagenome</name>
    <dbReference type="NCBI Taxonomy" id="408170"/>
    <lineage>
        <taxon>unclassified sequences</taxon>
        <taxon>metagenomes</taxon>
        <taxon>organismal metagenomes</taxon>
    </lineage>
</organism>
<feature type="non-terminal residue" evidence="1">
    <location>
        <position position="1"/>
    </location>
</feature>
<dbReference type="AlphaFoldDB" id="W1X822"/>
<comment type="caution">
    <text evidence="1">The sequence shown here is derived from an EMBL/GenBank/DDBJ whole genome shotgun (WGS) entry which is preliminary data.</text>
</comment>
<protein>
    <submittedName>
        <fullName evidence="1">Uncharacterized protein</fullName>
    </submittedName>
</protein>
<reference evidence="1" key="1">
    <citation type="submission" date="2013-12" db="EMBL/GenBank/DDBJ databases">
        <title>A Varibaculum cambriense genome reconstructed from a premature infant gut community with otherwise low bacterial novelty that shifts toward anaerobic metabolism during the third week of life.</title>
        <authorList>
            <person name="Brown C.T."/>
            <person name="Sharon I."/>
            <person name="Thomas B.C."/>
            <person name="Castelle C.J."/>
            <person name="Morowitz M.J."/>
            <person name="Banfield J.F."/>
        </authorList>
    </citation>
    <scope>NUCLEOTIDE SEQUENCE</scope>
</reference>
<sequence>YYFYLVYCLVVDKRLFREIRETNFRPIDEHVSMSETNTFGRGVMHFHGRNERERNCIRV</sequence>
<name>W1X822_9ZZZZ</name>
<evidence type="ECO:0000313" key="1">
    <source>
        <dbReference type="EMBL" id="ETJ26281.1"/>
    </source>
</evidence>